<proteinExistence type="predicted"/>
<protein>
    <submittedName>
        <fullName evidence="2">Short transient receptor potential channel 5</fullName>
    </submittedName>
</protein>
<evidence type="ECO:0000313" key="3">
    <source>
        <dbReference type="Proteomes" id="UP000289886"/>
    </source>
</evidence>
<reference evidence="2 3" key="1">
    <citation type="submission" date="2019-01" db="EMBL/GenBank/DDBJ databases">
        <title>Draft Genome and Complete Hox-Cluster Characterization of the Sterlet Sturgeon (Acipenser ruthenus).</title>
        <authorList>
            <person name="Wei Q."/>
        </authorList>
    </citation>
    <scope>NUCLEOTIDE SEQUENCE [LARGE SCALE GENOMIC DNA]</scope>
    <source>
        <strain evidence="2">WHYD16114868_AA</strain>
        <tissue evidence="2">Blood</tissue>
    </source>
</reference>
<organism evidence="2 3">
    <name type="scientific">Acipenser ruthenus</name>
    <name type="common">Sterlet sturgeon</name>
    <dbReference type="NCBI Taxonomy" id="7906"/>
    <lineage>
        <taxon>Eukaryota</taxon>
        <taxon>Metazoa</taxon>
        <taxon>Chordata</taxon>
        <taxon>Craniata</taxon>
        <taxon>Vertebrata</taxon>
        <taxon>Euteleostomi</taxon>
        <taxon>Actinopterygii</taxon>
        <taxon>Chondrostei</taxon>
        <taxon>Acipenseriformes</taxon>
        <taxon>Acipenseridae</taxon>
        <taxon>Acipenser</taxon>
    </lineage>
</organism>
<dbReference type="GO" id="GO:0016020">
    <property type="term" value="C:membrane"/>
    <property type="evidence" value="ECO:0007669"/>
    <property type="project" value="InterPro"/>
</dbReference>
<dbReference type="EMBL" id="SCEB01007219">
    <property type="protein sequence ID" value="RXM92002.1"/>
    <property type="molecule type" value="Genomic_DNA"/>
</dbReference>
<feature type="region of interest" description="Disordered" evidence="1">
    <location>
        <begin position="37"/>
        <end position="66"/>
    </location>
</feature>
<dbReference type="GO" id="GO:0005262">
    <property type="term" value="F:calcium channel activity"/>
    <property type="evidence" value="ECO:0007669"/>
    <property type="project" value="InterPro"/>
</dbReference>
<dbReference type="AlphaFoldDB" id="A0A444UV11"/>
<dbReference type="InterPro" id="IPR005461">
    <property type="entry name" value="TRPC5_channel"/>
</dbReference>
<accession>A0A444UV11</accession>
<sequence>MIRSAKTDEGLTEENFKELKQDISSFRYEVLDLLGNRKPPRRTYSSSSDATLKDEMNDEGEGKCKSKNVSFNQADKKRDAFSVSALFRSMSGIDIAEEKPKSNGLKKSFVKNGNRLQRISSSKKDSFKRMGLLFSKMNGHVSEPSSSEPMYTISDGLIQPKHMWQDFKYSRSEVHLNAVGMDEPAKVNGMDGLLPPVCGNSLHCASSITASSSKLINSTEDVFDGWEAGCSVLINNWKAGQEDSELKQDISSFRYEVLDLLGNRKPPRRTYSSSSDATLKDEMNDEGEGKCKSKNVSFNQADKKRDAFSVSALFRSMSGIDIAEEKPKSNGLKKSFVKNGNRLQRISSSKKDSFKRLGLLFSKMNGHVSEPSSSEPMYTISDGLIQPKHMWQDFKYSQSEVHLNAVGMDEPAKVNGMDRLLPPVCGNSLHCASSITASSSKLINSTEDVFDGWEGGCSVLINNWKAGQEDSVTTQL</sequence>
<comment type="caution">
    <text evidence="2">The sequence shown here is derived from an EMBL/GenBank/DDBJ whole genome shotgun (WGS) entry which is preliminary data.</text>
</comment>
<dbReference type="PRINTS" id="PR01646">
    <property type="entry name" value="TRPCHANNEL5"/>
</dbReference>
<feature type="compositionally biased region" description="Basic and acidic residues" evidence="1">
    <location>
        <begin position="278"/>
        <end position="291"/>
    </location>
</feature>
<keyword evidence="3" id="KW-1185">Reference proteome</keyword>
<evidence type="ECO:0000256" key="1">
    <source>
        <dbReference type="SAM" id="MobiDB-lite"/>
    </source>
</evidence>
<dbReference type="Proteomes" id="UP000289886">
    <property type="component" value="Unassembled WGS sequence"/>
</dbReference>
<feature type="compositionally biased region" description="Basic and acidic residues" evidence="1">
    <location>
        <begin position="51"/>
        <end position="64"/>
    </location>
</feature>
<evidence type="ECO:0000313" key="2">
    <source>
        <dbReference type="EMBL" id="RXM92002.1"/>
    </source>
</evidence>
<gene>
    <name evidence="2" type="ORF">EOD39_20592</name>
</gene>
<feature type="region of interest" description="Disordered" evidence="1">
    <location>
        <begin position="266"/>
        <end position="293"/>
    </location>
</feature>
<keyword evidence="2" id="KW-0675">Receptor</keyword>
<name>A0A444UV11_ACIRT</name>